<dbReference type="SUPFAM" id="SSF81301">
    <property type="entry name" value="Nucleotidyltransferase"/>
    <property type="match status" value="1"/>
</dbReference>
<dbReference type="Pfam" id="PF01909">
    <property type="entry name" value="NTP_transf_2"/>
    <property type="match status" value="1"/>
</dbReference>
<proteinExistence type="predicted"/>
<dbReference type="InterPro" id="IPR002934">
    <property type="entry name" value="Polymerase_NTP_transf_dom"/>
</dbReference>
<evidence type="ECO:0000259" key="1">
    <source>
        <dbReference type="Pfam" id="PF01909"/>
    </source>
</evidence>
<gene>
    <name evidence="2" type="ORF">GCM10012287_15520</name>
</gene>
<accession>A0ABQ2M2F3</accession>
<evidence type="ECO:0000313" key="3">
    <source>
        <dbReference type="Proteomes" id="UP000631535"/>
    </source>
</evidence>
<name>A0ABQ2M2F3_9ACTN</name>
<organism evidence="2 3">
    <name type="scientific">Streptomyces daqingensis</name>
    <dbReference type="NCBI Taxonomy" id="1472640"/>
    <lineage>
        <taxon>Bacteria</taxon>
        <taxon>Bacillati</taxon>
        <taxon>Actinomycetota</taxon>
        <taxon>Actinomycetes</taxon>
        <taxon>Kitasatosporales</taxon>
        <taxon>Streptomycetaceae</taxon>
        <taxon>Streptomyces</taxon>
    </lineage>
</organism>
<reference evidence="3" key="1">
    <citation type="journal article" date="2019" name="Int. J. Syst. Evol. Microbiol.">
        <title>The Global Catalogue of Microorganisms (GCM) 10K type strain sequencing project: providing services to taxonomists for standard genome sequencing and annotation.</title>
        <authorList>
            <consortium name="The Broad Institute Genomics Platform"/>
            <consortium name="The Broad Institute Genome Sequencing Center for Infectious Disease"/>
            <person name="Wu L."/>
            <person name="Ma J."/>
        </authorList>
    </citation>
    <scope>NUCLEOTIDE SEQUENCE [LARGE SCALE GENOMIC DNA]</scope>
    <source>
        <strain evidence="3">CGMCC 4.7178</strain>
    </source>
</reference>
<dbReference type="Proteomes" id="UP000631535">
    <property type="component" value="Unassembled WGS sequence"/>
</dbReference>
<dbReference type="RefSeq" id="WP_189036333.1">
    <property type="nucleotide sequence ID" value="NZ_BMMP01000004.1"/>
</dbReference>
<keyword evidence="3" id="KW-1185">Reference proteome</keyword>
<comment type="caution">
    <text evidence="2">The sequence shown here is derived from an EMBL/GenBank/DDBJ whole genome shotgun (WGS) entry which is preliminary data.</text>
</comment>
<sequence length="258" mass="27730">MDDDPEQAGTDEEFTAHVARRLAALPRVEAVALGGSRATGTHSPGSDWDFAVYYRGAFSPEHVRDLGWPGEVSEIGGWGGGVFNGGAWLEVRGRRVDVHYRDLDEVGRVLADAERGRFEVERLLFYLAGVPTYVLLAELAVNRVLHGELPRPGYPDALRRSAPRRWWAEARHTLGYARGAYAERGMPTETAGAVATAACQAAHGVLAARGEWVTNEKTLLSRAGLREVDGLLGGLTADARSLTSAVDAASALLERAAA</sequence>
<feature type="domain" description="Polymerase nucleotidyl transferase" evidence="1">
    <location>
        <begin position="22"/>
        <end position="76"/>
    </location>
</feature>
<dbReference type="EMBL" id="BMMP01000004">
    <property type="protein sequence ID" value="GGO46072.1"/>
    <property type="molecule type" value="Genomic_DNA"/>
</dbReference>
<protein>
    <submittedName>
        <fullName evidence="2">DNA polymerase subunit beta</fullName>
    </submittedName>
</protein>
<dbReference type="Gene3D" id="3.30.460.10">
    <property type="entry name" value="Beta Polymerase, domain 2"/>
    <property type="match status" value="1"/>
</dbReference>
<dbReference type="InterPro" id="IPR043519">
    <property type="entry name" value="NT_sf"/>
</dbReference>
<dbReference type="CDD" id="cd05403">
    <property type="entry name" value="NT_KNTase_like"/>
    <property type="match status" value="1"/>
</dbReference>
<evidence type="ECO:0000313" key="2">
    <source>
        <dbReference type="EMBL" id="GGO46072.1"/>
    </source>
</evidence>